<dbReference type="EMBL" id="CP043643">
    <property type="protein sequence ID" value="QNE38023.1"/>
    <property type="molecule type" value="Genomic_DNA"/>
</dbReference>
<sequence>MSTNRRYPEMGIGRGVEEILIRAQPVSLTDAELDVEHHPIHRPAEPRPVRAWVRFPETVIRPECEAIAWTDRAVQVRWTSVNGIVRTAWVWRGAIEDGWDRPPIPPRR</sequence>
<evidence type="ECO:0000313" key="1">
    <source>
        <dbReference type="EMBL" id="QNE38023.1"/>
    </source>
</evidence>
<protein>
    <submittedName>
        <fullName evidence="1">Uncharacterized protein</fullName>
    </submittedName>
</protein>
<reference evidence="2" key="1">
    <citation type="submission" date="2019-09" db="EMBL/GenBank/DDBJ databases">
        <title>Antimicrobial potential of Antarctic Bacteria.</title>
        <authorList>
            <person name="Benaud N."/>
            <person name="Edwards R.J."/>
            <person name="Ferrari B.C."/>
        </authorList>
    </citation>
    <scope>NUCLEOTIDE SEQUENCE [LARGE SCALE GENOMIC DNA]</scope>
    <source>
        <strain evidence="2">INR9</strain>
        <plasmid evidence="2">unnamed2</plasmid>
    </source>
</reference>
<dbReference type="Proteomes" id="UP000515511">
    <property type="component" value="Plasmid unnamed2"/>
</dbReference>
<keyword evidence="1" id="KW-0614">Plasmid</keyword>
<name>A0A7G6YHQ8_9MICO</name>
<dbReference type="AlphaFoldDB" id="A0A7G6YHQ8"/>
<dbReference type="RefSeq" id="WP_147295977.1">
    <property type="nucleotide sequence ID" value="NZ_CP043643.1"/>
</dbReference>
<evidence type="ECO:0000313" key="2">
    <source>
        <dbReference type="Proteomes" id="UP000515511"/>
    </source>
</evidence>
<organism evidence="1 2">
    <name type="scientific">Leifsonia shinshuensis</name>
    <dbReference type="NCBI Taxonomy" id="150026"/>
    <lineage>
        <taxon>Bacteria</taxon>
        <taxon>Bacillati</taxon>
        <taxon>Actinomycetota</taxon>
        <taxon>Actinomycetes</taxon>
        <taxon>Micrococcales</taxon>
        <taxon>Microbacteriaceae</taxon>
        <taxon>Leifsonia</taxon>
    </lineage>
</organism>
<proteinExistence type="predicted"/>
<accession>A0A7G6YHQ8</accession>
<geneLocation type="plasmid" evidence="1 2">
    <name>unnamed2</name>
</geneLocation>
<gene>
    <name evidence="1" type="ORF">F1C12_22350</name>
</gene>
<dbReference type="KEGG" id="lse:F1C12_22350"/>